<protein>
    <recommendedName>
        <fullName evidence="3 5">GTP cyclohydrolase 1 type 2 homolog</fullName>
    </recommendedName>
</protein>
<dbReference type="FunFam" id="3.30.70.120:FF:000006">
    <property type="entry name" value="GTP cyclohydrolase 1 type 2 homolog"/>
    <property type="match status" value="1"/>
</dbReference>
<evidence type="ECO:0000256" key="5">
    <source>
        <dbReference type="PIRNR" id="PIRNR037489"/>
    </source>
</evidence>
<dbReference type="Gene3D" id="3.40.1390.30">
    <property type="entry name" value="NIF3 (NGG1p interacting factor 3)-like"/>
    <property type="match status" value="2"/>
</dbReference>
<dbReference type="PATRIC" id="fig|1423772.3.peg.1461"/>
<evidence type="ECO:0000256" key="3">
    <source>
        <dbReference type="ARBA" id="ARBA00022112"/>
    </source>
</evidence>
<evidence type="ECO:0000256" key="1">
    <source>
        <dbReference type="ARBA" id="ARBA00006964"/>
    </source>
</evidence>
<evidence type="ECO:0000256" key="6">
    <source>
        <dbReference type="PIRSR" id="PIRSR602678-1"/>
    </source>
</evidence>
<dbReference type="Gene3D" id="3.30.70.120">
    <property type="match status" value="1"/>
</dbReference>
<comment type="caution">
    <text evidence="7">The sequence shown here is derived from an EMBL/GenBank/DDBJ whole genome shotgun (WGS) entry which is preliminary data.</text>
</comment>
<dbReference type="InterPro" id="IPR036069">
    <property type="entry name" value="DUF34/NIF3_sf"/>
</dbReference>
<accession>A0A0R2BDM9</accession>
<comment type="similarity">
    <text evidence="1 5">Belongs to the GTP cyclohydrolase I type 2/NIF3 family.</text>
</comment>
<comment type="subunit">
    <text evidence="2">Homohexamer.</text>
</comment>
<feature type="binding site" evidence="6">
    <location>
        <position position="65"/>
    </location>
    <ligand>
        <name>a divalent metal cation</name>
        <dbReference type="ChEBI" id="CHEBI:60240"/>
        <label>1</label>
    </ligand>
</feature>
<dbReference type="EMBL" id="AYYN01000030">
    <property type="protein sequence ID" value="KRM76805.1"/>
    <property type="molecule type" value="Genomic_DNA"/>
</dbReference>
<dbReference type="PIRSF" id="PIRSF037489">
    <property type="entry name" value="UCP037489_NIF3_YqfO"/>
    <property type="match status" value="1"/>
</dbReference>
<dbReference type="InterPro" id="IPR002678">
    <property type="entry name" value="DUF34/NIF3"/>
</dbReference>
<dbReference type="InterPro" id="IPR017221">
    <property type="entry name" value="DUF34/NIF3_bac"/>
</dbReference>
<evidence type="ECO:0000313" key="8">
    <source>
        <dbReference type="Proteomes" id="UP000051612"/>
    </source>
</evidence>
<evidence type="ECO:0000256" key="4">
    <source>
        <dbReference type="ARBA" id="ARBA00022723"/>
    </source>
</evidence>
<dbReference type="SUPFAM" id="SSF102705">
    <property type="entry name" value="NIF3 (NGG1p interacting factor 3)-like"/>
    <property type="match status" value="1"/>
</dbReference>
<dbReference type="NCBIfam" id="TIGR00486">
    <property type="entry name" value="YbgI_SA1388"/>
    <property type="match status" value="1"/>
</dbReference>
<dbReference type="AlphaFoldDB" id="A0A0R2BDM9"/>
<evidence type="ECO:0000313" key="7">
    <source>
        <dbReference type="EMBL" id="KRM76805.1"/>
    </source>
</evidence>
<evidence type="ECO:0000256" key="2">
    <source>
        <dbReference type="ARBA" id="ARBA00011643"/>
    </source>
</evidence>
<sequence>MVKVKEIVARFEEFAPQQIAEKNDPIGLQLGSLEHEVKKMMVTLDVRPEVVEEAIAAGVDFIFAHHPAMFVPVKHFDLADPQNQMYAMLIKHDITVYAAHTNLDNANGGMNDWLAEVLNIEDPKPLLPPKAEIWYKLAVFVPKEHATVLRQALAQAGAGHLGEYTACSYSLSGTGRFRPKEGATPYLGEVGQVSKVAEEKVEVVFPAKIKAKVLQAMQAGHPYEEIAFDLYQVEGLGQSTGMGRVGKLNAPMTVSEYAVFCKQVLGLKGLRLVAKDPTKTVKRVAVLGGSGAKFYPFALNAQADVYVTGDVSYHTAHDMYESGLAVIDPGHHFEAICKPHLKQLFTHWNEQNTWQIEVISSKLNTDPFTFI</sequence>
<proteinExistence type="inferred from homology"/>
<feature type="binding site" evidence="6">
    <location>
        <position position="334"/>
    </location>
    <ligand>
        <name>a divalent metal cation</name>
        <dbReference type="ChEBI" id="CHEBI:60240"/>
        <label>1</label>
    </ligand>
</feature>
<gene>
    <name evidence="7" type="ORF">FC48_GL001370</name>
</gene>
<dbReference type="InterPro" id="IPR015867">
    <property type="entry name" value="N-reg_PII/ATP_PRibTrfase_C"/>
</dbReference>
<organism evidence="7 8">
    <name type="scientific">Ligilactobacillus murinus DSM 20452 = NBRC 14221</name>
    <dbReference type="NCBI Taxonomy" id="1423772"/>
    <lineage>
        <taxon>Bacteria</taxon>
        <taxon>Bacillati</taxon>
        <taxon>Bacillota</taxon>
        <taxon>Bacilli</taxon>
        <taxon>Lactobacillales</taxon>
        <taxon>Lactobacillaceae</taxon>
        <taxon>Ligilactobacillus</taxon>
    </lineage>
</organism>
<dbReference type="GO" id="GO:0005737">
    <property type="term" value="C:cytoplasm"/>
    <property type="evidence" value="ECO:0007669"/>
    <property type="project" value="TreeGrafter"/>
</dbReference>
<feature type="binding site" evidence="6">
    <location>
        <position position="104"/>
    </location>
    <ligand>
        <name>a divalent metal cation</name>
        <dbReference type="ChEBI" id="CHEBI:60240"/>
        <label>1</label>
    </ligand>
</feature>
<dbReference type="GO" id="GO:0046872">
    <property type="term" value="F:metal ion binding"/>
    <property type="evidence" value="ECO:0007669"/>
    <property type="project" value="UniProtKB-UniRule"/>
</dbReference>
<dbReference type="FunFam" id="3.40.1390.30:FF:000001">
    <property type="entry name" value="GTP cyclohydrolase 1 type 2"/>
    <property type="match status" value="1"/>
</dbReference>
<reference evidence="7 8" key="1">
    <citation type="journal article" date="2015" name="Genome Announc.">
        <title>Expanding the biotechnology potential of lactobacilli through comparative genomics of 213 strains and associated genera.</title>
        <authorList>
            <person name="Sun Z."/>
            <person name="Harris H.M."/>
            <person name="McCann A."/>
            <person name="Guo C."/>
            <person name="Argimon S."/>
            <person name="Zhang W."/>
            <person name="Yang X."/>
            <person name="Jeffery I.B."/>
            <person name="Cooney J.C."/>
            <person name="Kagawa T.F."/>
            <person name="Liu W."/>
            <person name="Song Y."/>
            <person name="Salvetti E."/>
            <person name="Wrobel A."/>
            <person name="Rasinkangas P."/>
            <person name="Parkhill J."/>
            <person name="Rea M.C."/>
            <person name="O'Sullivan O."/>
            <person name="Ritari J."/>
            <person name="Douillard F.P."/>
            <person name="Paul Ross R."/>
            <person name="Yang R."/>
            <person name="Briner A.E."/>
            <person name="Felis G.E."/>
            <person name="de Vos W.M."/>
            <person name="Barrangou R."/>
            <person name="Klaenhammer T.R."/>
            <person name="Caufield P.W."/>
            <person name="Cui Y."/>
            <person name="Zhang H."/>
            <person name="O'Toole P.W."/>
        </authorList>
    </citation>
    <scope>NUCLEOTIDE SEQUENCE [LARGE SCALE GENOMIC DNA]</scope>
    <source>
        <strain evidence="7 8">DSM 20452</strain>
    </source>
</reference>
<dbReference type="PANTHER" id="PTHR13799">
    <property type="entry name" value="NGG1 INTERACTING FACTOR 3"/>
    <property type="match status" value="1"/>
</dbReference>
<name>A0A0R2BDM9_9LACO</name>
<dbReference type="Proteomes" id="UP000051612">
    <property type="component" value="Unassembled WGS sequence"/>
</dbReference>
<dbReference type="PANTHER" id="PTHR13799:SF14">
    <property type="entry name" value="GTP CYCLOHYDROLASE 1 TYPE 2 HOMOLOG"/>
    <property type="match status" value="1"/>
</dbReference>
<dbReference type="Pfam" id="PF01784">
    <property type="entry name" value="DUF34_NIF3"/>
    <property type="match status" value="1"/>
</dbReference>
<dbReference type="RefSeq" id="WP_056958425.1">
    <property type="nucleotide sequence ID" value="NZ_AYYN01000030.1"/>
</dbReference>
<feature type="binding site" evidence="6">
    <location>
        <position position="66"/>
    </location>
    <ligand>
        <name>a divalent metal cation</name>
        <dbReference type="ChEBI" id="CHEBI:60240"/>
        <label>1</label>
    </ligand>
</feature>
<feature type="binding site" evidence="6">
    <location>
        <position position="331"/>
    </location>
    <ligand>
        <name>a divalent metal cation</name>
        <dbReference type="ChEBI" id="CHEBI:60240"/>
        <label>1</label>
    </ligand>
</feature>
<keyword evidence="4 5" id="KW-0479">Metal-binding</keyword>